<keyword evidence="7" id="KW-1185">Reference proteome</keyword>
<reference evidence="6" key="1">
    <citation type="submission" date="2018-07" db="EMBL/GenBank/DDBJ databases">
        <title>Comparative genomics of catfishes provides insights into carnivory and benthic adaptation.</title>
        <authorList>
            <person name="Zhang Y."/>
            <person name="Wang D."/>
            <person name="Peng Z."/>
            <person name="Zheng S."/>
            <person name="Shao F."/>
            <person name="Tao W."/>
        </authorList>
    </citation>
    <scope>NUCLEOTIDE SEQUENCE</scope>
    <source>
        <strain evidence="6">Chongqing</strain>
    </source>
</reference>
<evidence type="ECO:0000256" key="4">
    <source>
        <dbReference type="SAM" id="MobiDB-lite"/>
    </source>
</evidence>
<dbReference type="InterPro" id="IPR012677">
    <property type="entry name" value="Nucleotide-bd_a/b_plait_sf"/>
</dbReference>
<dbReference type="Pfam" id="PF00076">
    <property type="entry name" value="RRM_1"/>
    <property type="match status" value="3"/>
</dbReference>
<evidence type="ECO:0000313" key="6">
    <source>
        <dbReference type="EMBL" id="KAI5620175.1"/>
    </source>
</evidence>
<dbReference type="Proteomes" id="UP001205998">
    <property type="component" value="Unassembled WGS sequence"/>
</dbReference>
<feature type="region of interest" description="Disordered" evidence="4">
    <location>
        <begin position="245"/>
        <end position="311"/>
    </location>
</feature>
<feature type="compositionally biased region" description="Polar residues" evidence="4">
    <location>
        <begin position="251"/>
        <end position="268"/>
    </location>
</feature>
<evidence type="ECO:0000259" key="5">
    <source>
        <dbReference type="PROSITE" id="PS50102"/>
    </source>
</evidence>
<evidence type="ECO:0000256" key="3">
    <source>
        <dbReference type="PROSITE-ProRule" id="PRU00176"/>
    </source>
</evidence>
<dbReference type="EMBL" id="MU551649">
    <property type="protein sequence ID" value="KAI5620175.1"/>
    <property type="molecule type" value="Genomic_DNA"/>
</dbReference>
<name>A0AAD5APU4_SILAS</name>
<keyword evidence="2 3" id="KW-0694">RNA-binding</keyword>
<gene>
    <name evidence="6" type="ORF">C0J50_20169</name>
</gene>
<feature type="domain" description="RRM" evidence="5">
    <location>
        <begin position="94"/>
        <end position="165"/>
    </location>
</feature>
<evidence type="ECO:0000313" key="7">
    <source>
        <dbReference type="Proteomes" id="UP001205998"/>
    </source>
</evidence>
<protein>
    <submittedName>
        <fullName evidence="6">Polyadenylate-binding protein 1</fullName>
    </submittedName>
</protein>
<dbReference type="SUPFAM" id="SSF54928">
    <property type="entry name" value="RNA-binding domain, RBD"/>
    <property type="match status" value="2"/>
</dbReference>
<feature type="domain" description="RRM" evidence="5">
    <location>
        <begin position="6"/>
        <end position="84"/>
    </location>
</feature>
<dbReference type="AlphaFoldDB" id="A0AAD5APU4"/>
<proteinExistence type="predicted"/>
<accession>A0AAD5APU4</accession>
<comment type="caution">
    <text evidence="6">The sequence shown here is derived from an EMBL/GenBank/DDBJ whole genome shotgun (WGS) entry which is preliminary data.</text>
</comment>
<dbReference type="SMART" id="SM00360">
    <property type="entry name" value="RRM"/>
    <property type="match status" value="3"/>
</dbReference>
<dbReference type="GO" id="GO:0003723">
    <property type="term" value="F:RNA binding"/>
    <property type="evidence" value="ECO:0007669"/>
    <property type="project" value="UniProtKB-UniRule"/>
</dbReference>
<feature type="domain" description="RRM" evidence="5">
    <location>
        <begin position="167"/>
        <end position="243"/>
    </location>
</feature>
<evidence type="ECO:0000256" key="2">
    <source>
        <dbReference type="ARBA" id="ARBA00022884"/>
    </source>
</evidence>
<dbReference type="PROSITE" id="PS50102">
    <property type="entry name" value="RRM"/>
    <property type="match status" value="3"/>
</dbReference>
<feature type="region of interest" description="Disordered" evidence="4">
    <location>
        <begin position="462"/>
        <end position="482"/>
    </location>
</feature>
<keyword evidence="1" id="KW-0677">Repeat</keyword>
<organism evidence="6 7">
    <name type="scientific">Silurus asotus</name>
    <name type="common">Amur catfish</name>
    <name type="synonym">Parasilurus asotus</name>
    <dbReference type="NCBI Taxonomy" id="30991"/>
    <lineage>
        <taxon>Eukaryota</taxon>
        <taxon>Metazoa</taxon>
        <taxon>Chordata</taxon>
        <taxon>Craniata</taxon>
        <taxon>Vertebrata</taxon>
        <taxon>Euteleostomi</taxon>
        <taxon>Actinopterygii</taxon>
        <taxon>Neopterygii</taxon>
        <taxon>Teleostei</taxon>
        <taxon>Ostariophysi</taxon>
        <taxon>Siluriformes</taxon>
        <taxon>Siluridae</taxon>
        <taxon>Silurus</taxon>
    </lineage>
</organism>
<dbReference type="SMART" id="SM00361">
    <property type="entry name" value="RRM_1"/>
    <property type="match status" value="3"/>
</dbReference>
<evidence type="ECO:0000256" key="1">
    <source>
        <dbReference type="ARBA" id="ARBA00022737"/>
    </source>
</evidence>
<dbReference type="InterPro" id="IPR035979">
    <property type="entry name" value="RBD_domain_sf"/>
</dbReference>
<dbReference type="Gene3D" id="3.30.70.330">
    <property type="match status" value="3"/>
</dbReference>
<dbReference type="InterPro" id="IPR003954">
    <property type="entry name" value="RRM_euk-type"/>
</dbReference>
<feature type="compositionally biased region" description="Basic and acidic residues" evidence="4">
    <location>
        <begin position="279"/>
        <end position="291"/>
    </location>
</feature>
<dbReference type="PANTHER" id="PTHR24012">
    <property type="entry name" value="RNA BINDING PROTEIN"/>
    <property type="match status" value="1"/>
</dbReference>
<sequence>MDSKMSTLYVGNLHPEVTESMLVQKFSPAGQIHSVHVCKCWKTHVSLGYAYVNFYKQPEAERALATLNNKILIGKPMRVMWCQKDSTLRKRGVGNLFIKNLDLSMTNSTALFDFFSVFGKVLSCKFVTYKKGPKGYGYVQFESQEVANLAKEELDGKVFNNHKIEGLDLYLKNLDDHINEEFLHKEFSKFGTVTGTKVIMQNGRSMGYGFVRFSSAEDAMKAKEEINDIVWGEKKVFVDVAQRQKGHQNAPVHSNVQRTGRVQTQNQAVIPKRKVKQTKKFEQEQAPPEDRTVEEEPAPLQDTTVEEEPAPLQDTTVEEELFPPQYPFVKEKTVLPTVPAVEEEPAPLQDRTVEEEPAPPQYYFVEEGLFPPQYPFVEKKTVLPLAPAVEEEPAPPQYLFVEEEPFPPQCPFVEEKTVLPLAPAVVEEPAPPQYLFVEEETFPPQYSFVEEKTVLPLAPAVEEEPAPPQDRTVEEEPFPPQCPFVEEKTVLPLVPAVEEEPAPPQNPFVKEEPFPPQYQFVEEKTVLPLAPAEEEESQNE</sequence>
<dbReference type="InterPro" id="IPR000504">
    <property type="entry name" value="RRM_dom"/>
</dbReference>